<evidence type="ECO:0000256" key="2">
    <source>
        <dbReference type="ARBA" id="ARBA00002714"/>
    </source>
</evidence>
<evidence type="ECO:0000256" key="5">
    <source>
        <dbReference type="ARBA" id="ARBA00008276"/>
    </source>
</evidence>
<comment type="caution">
    <text evidence="26">The sequence shown here is derived from an EMBL/GenBank/DDBJ whole genome shotgun (WGS) entry which is preliminary data.</text>
</comment>
<dbReference type="EC" id="6.3.2.17" evidence="8"/>
<comment type="catalytic activity">
    <reaction evidence="20">
        <text>10-formyltetrahydrofolyl-(gamma-L-Glu)(n) + L-glutamate + ATP = 10-formyltetrahydrofolyl-(gamma-L-Glu)(n+1) + ADP + phosphate + H(+)</text>
        <dbReference type="Rhea" id="RHEA:51904"/>
        <dbReference type="Rhea" id="RHEA-COMP:13088"/>
        <dbReference type="Rhea" id="RHEA-COMP:14300"/>
        <dbReference type="ChEBI" id="CHEBI:15378"/>
        <dbReference type="ChEBI" id="CHEBI:29985"/>
        <dbReference type="ChEBI" id="CHEBI:30616"/>
        <dbReference type="ChEBI" id="CHEBI:43474"/>
        <dbReference type="ChEBI" id="CHEBI:134413"/>
        <dbReference type="ChEBI" id="CHEBI:456216"/>
        <dbReference type="EC" id="6.3.2.17"/>
    </reaction>
</comment>
<evidence type="ECO:0000256" key="23">
    <source>
        <dbReference type="PIRNR" id="PIRNR001563"/>
    </source>
</evidence>
<evidence type="ECO:0000256" key="3">
    <source>
        <dbReference type="ARBA" id="ARBA00004799"/>
    </source>
</evidence>
<comment type="pathway">
    <text evidence="4">Cofactor biosynthesis; tetrahydrofolylpolyglutamate biosynthesis.</text>
</comment>
<comment type="catalytic activity">
    <reaction evidence="22">
        <text>7,8-dihydropteroate + L-glutamate + ATP = 7,8-dihydrofolate + ADP + phosphate + H(+)</text>
        <dbReference type="Rhea" id="RHEA:23584"/>
        <dbReference type="ChEBI" id="CHEBI:15378"/>
        <dbReference type="ChEBI" id="CHEBI:17839"/>
        <dbReference type="ChEBI" id="CHEBI:29985"/>
        <dbReference type="ChEBI" id="CHEBI:30616"/>
        <dbReference type="ChEBI" id="CHEBI:43474"/>
        <dbReference type="ChEBI" id="CHEBI:57451"/>
        <dbReference type="ChEBI" id="CHEBI:456216"/>
        <dbReference type="EC" id="6.3.2.12"/>
    </reaction>
</comment>
<dbReference type="FunFam" id="3.40.1190.10:FF:000004">
    <property type="entry name" value="Dihydrofolate synthase/folylpolyglutamate synthase"/>
    <property type="match status" value="1"/>
</dbReference>
<evidence type="ECO:0000256" key="21">
    <source>
        <dbReference type="ARBA" id="ARBA00049035"/>
    </source>
</evidence>
<proteinExistence type="inferred from homology"/>
<dbReference type="GO" id="GO:0046656">
    <property type="term" value="P:folic acid biosynthetic process"/>
    <property type="evidence" value="ECO:0007669"/>
    <property type="project" value="UniProtKB-KW"/>
</dbReference>
<gene>
    <name evidence="26" type="primary">folC</name>
    <name evidence="26" type="ORF">RM544_01200</name>
</gene>
<dbReference type="EMBL" id="JAVRIE010000001">
    <property type="protein sequence ID" value="MDT0581142.1"/>
    <property type="molecule type" value="Genomic_DNA"/>
</dbReference>
<evidence type="ECO:0000256" key="15">
    <source>
        <dbReference type="ARBA" id="ARBA00022909"/>
    </source>
</evidence>
<evidence type="ECO:0000259" key="25">
    <source>
        <dbReference type="Pfam" id="PF08245"/>
    </source>
</evidence>
<evidence type="ECO:0000256" key="11">
    <source>
        <dbReference type="ARBA" id="ARBA00022723"/>
    </source>
</evidence>
<dbReference type="PANTHER" id="PTHR11136">
    <property type="entry name" value="FOLYLPOLYGLUTAMATE SYNTHASE-RELATED"/>
    <property type="match status" value="1"/>
</dbReference>
<evidence type="ECO:0000256" key="13">
    <source>
        <dbReference type="ARBA" id="ARBA00022840"/>
    </source>
</evidence>
<dbReference type="PIRSF" id="PIRSF001563">
    <property type="entry name" value="Folylpolyglu_synth"/>
    <property type="match status" value="1"/>
</dbReference>
<evidence type="ECO:0000256" key="10">
    <source>
        <dbReference type="ARBA" id="ARBA00022598"/>
    </source>
</evidence>
<dbReference type="GO" id="GO:0046872">
    <property type="term" value="F:metal ion binding"/>
    <property type="evidence" value="ECO:0007669"/>
    <property type="project" value="UniProtKB-KW"/>
</dbReference>
<dbReference type="InterPro" id="IPR036565">
    <property type="entry name" value="Mur-like_cat_sf"/>
</dbReference>
<dbReference type="GO" id="GO:0004326">
    <property type="term" value="F:tetrahydrofolylpolyglutamate synthase activity"/>
    <property type="evidence" value="ECO:0007669"/>
    <property type="project" value="UniProtKB-EC"/>
</dbReference>
<keyword evidence="27" id="KW-1185">Reference proteome</keyword>
<evidence type="ECO:0000313" key="27">
    <source>
        <dbReference type="Proteomes" id="UP001249020"/>
    </source>
</evidence>
<dbReference type="Pfam" id="PF02875">
    <property type="entry name" value="Mur_ligase_C"/>
    <property type="match status" value="1"/>
</dbReference>
<dbReference type="SUPFAM" id="SSF53244">
    <property type="entry name" value="MurD-like peptide ligases, peptide-binding domain"/>
    <property type="match status" value="1"/>
</dbReference>
<name>A0AAW8QVT2_9ALTE</name>
<evidence type="ECO:0000256" key="18">
    <source>
        <dbReference type="ARBA" id="ARBA00032510"/>
    </source>
</evidence>
<comment type="similarity">
    <text evidence="5 23">Belongs to the folylpolyglutamate synthase family.</text>
</comment>
<dbReference type="Gene3D" id="3.40.1190.10">
    <property type="entry name" value="Mur-like, catalytic domain"/>
    <property type="match status" value="1"/>
</dbReference>
<evidence type="ECO:0000256" key="4">
    <source>
        <dbReference type="ARBA" id="ARBA00005150"/>
    </source>
</evidence>
<keyword evidence="10 23" id="KW-0436">Ligase</keyword>
<evidence type="ECO:0000256" key="8">
    <source>
        <dbReference type="ARBA" id="ARBA00013025"/>
    </source>
</evidence>
<evidence type="ECO:0000256" key="16">
    <source>
        <dbReference type="ARBA" id="ARBA00030048"/>
    </source>
</evidence>
<evidence type="ECO:0000256" key="22">
    <source>
        <dbReference type="ARBA" id="ARBA00049161"/>
    </source>
</evidence>
<evidence type="ECO:0000256" key="17">
    <source>
        <dbReference type="ARBA" id="ARBA00030592"/>
    </source>
</evidence>
<feature type="domain" description="Mur ligase central" evidence="25">
    <location>
        <begin position="49"/>
        <end position="262"/>
    </location>
</feature>
<dbReference type="Gene3D" id="3.90.190.20">
    <property type="entry name" value="Mur ligase, C-terminal domain"/>
    <property type="match status" value="1"/>
</dbReference>
<keyword evidence="13 23" id="KW-0067">ATP-binding</keyword>
<evidence type="ECO:0000256" key="20">
    <source>
        <dbReference type="ARBA" id="ARBA00047808"/>
    </source>
</evidence>
<organism evidence="26 27">
    <name type="scientific">Brumicola blandensis</name>
    <dbReference type="NCBI Taxonomy" id="3075611"/>
    <lineage>
        <taxon>Bacteria</taxon>
        <taxon>Pseudomonadati</taxon>
        <taxon>Pseudomonadota</taxon>
        <taxon>Gammaproteobacteria</taxon>
        <taxon>Alteromonadales</taxon>
        <taxon>Alteromonadaceae</taxon>
        <taxon>Brumicola</taxon>
    </lineage>
</organism>
<comment type="catalytic activity">
    <reaction evidence="19">
        <text>(6S)-5,6,7,8-tetrahydrofolyl-(gamma-L-Glu)(n) + L-glutamate + ATP = (6S)-5,6,7,8-tetrahydrofolyl-(gamma-L-Glu)(n+1) + ADP + phosphate + H(+)</text>
        <dbReference type="Rhea" id="RHEA:10580"/>
        <dbReference type="Rhea" id="RHEA-COMP:14738"/>
        <dbReference type="Rhea" id="RHEA-COMP:14740"/>
        <dbReference type="ChEBI" id="CHEBI:15378"/>
        <dbReference type="ChEBI" id="CHEBI:29985"/>
        <dbReference type="ChEBI" id="CHEBI:30616"/>
        <dbReference type="ChEBI" id="CHEBI:43474"/>
        <dbReference type="ChEBI" id="CHEBI:141005"/>
        <dbReference type="ChEBI" id="CHEBI:456216"/>
        <dbReference type="EC" id="6.3.2.17"/>
    </reaction>
</comment>
<reference evidence="26 27" key="1">
    <citation type="submission" date="2023-09" db="EMBL/GenBank/DDBJ databases">
        <authorList>
            <person name="Rey-Velasco X."/>
        </authorList>
    </citation>
    <scope>NUCLEOTIDE SEQUENCE [LARGE SCALE GENOMIC DNA]</scope>
    <source>
        <strain evidence="26 27">W409</strain>
    </source>
</reference>
<keyword evidence="15" id="KW-0289">Folate biosynthesis</keyword>
<dbReference type="InterPro" id="IPR036615">
    <property type="entry name" value="Mur_ligase_C_dom_sf"/>
</dbReference>
<dbReference type="InterPro" id="IPR004101">
    <property type="entry name" value="Mur_ligase_C"/>
</dbReference>
<dbReference type="Proteomes" id="UP001249020">
    <property type="component" value="Unassembled WGS sequence"/>
</dbReference>
<dbReference type="RefSeq" id="WP_311359955.1">
    <property type="nucleotide sequence ID" value="NZ_JAVRIE010000001.1"/>
</dbReference>
<comment type="subunit">
    <text evidence="6">Monomer.</text>
</comment>
<dbReference type="AlphaFoldDB" id="A0AAW8QVT2"/>
<comment type="cofactor">
    <cofactor evidence="1">
        <name>Mg(2+)</name>
        <dbReference type="ChEBI" id="CHEBI:18420"/>
    </cofactor>
</comment>
<accession>A0AAW8QVT2</accession>
<keyword evidence="14" id="KW-0460">Magnesium</keyword>
<keyword evidence="11" id="KW-0479">Metal-binding</keyword>
<dbReference type="PROSITE" id="PS01012">
    <property type="entry name" value="FOLYLPOLYGLU_SYNT_2"/>
    <property type="match status" value="1"/>
</dbReference>
<dbReference type="SUPFAM" id="SSF53623">
    <property type="entry name" value="MurD-like peptide ligases, catalytic domain"/>
    <property type="match status" value="1"/>
</dbReference>
<evidence type="ECO:0000256" key="7">
    <source>
        <dbReference type="ARBA" id="ARBA00013023"/>
    </source>
</evidence>
<evidence type="ECO:0000256" key="1">
    <source>
        <dbReference type="ARBA" id="ARBA00001946"/>
    </source>
</evidence>
<dbReference type="InterPro" id="IPR013221">
    <property type="entry name" value="Mur_ligase_cen"/>
</dbReference>
<sequence>MLNEQTSLNDWLAYIEQAHTKEIDMGLSRTAEMVERLQVDFRQQKVLTVGGTNGKGTTCALIEKICLAAGFSVGVYSSPHLLSYCERIRINGKNIDEDALCSIFHQINQARSISEKTLPLTYFEYATLAALKAFSLQKVDVVILEVGLGGRLDATNVIDSDVAVITSIGLDHQDWLGDTKEKIALEKAGIFRSGKTAIVGEPLAQQSLLEYAAQIGTPLKLVGKDFFYSPERAEVTVDNQSFSVESASIPKQNVATALAAINLLASLLKHEHSFLLPSEELQSIIDSISVMGRHHVLRHRDECKGECPVILDVAHNEDSAMQLSSLLRTYSFRTCHIVVGMLKDKNIEVSLSAFGEMDMHWYCATLPTSRGEKAERLCQAVQDNDITGQLDVERLMSFPDVETAYLKALDNAQVDDLILVMGSFLTVAAVLARHAKA</sequence>
<dbReference type="NCBIfam" id="TIGR01499">
    <property type="entry name" value="folC"/>
    <property type="match status" value="1"/>
</dbReference>
<protein>
    <recommendedName>
        <fullName evidence="9">Dihydrofolate synthase/folylpolyglutamate synthase</fullName>
        <ecNumber evidence="7">6.3.2.12</ecNumber>
        <ecNumber evidence="8">6.3.2.17</ecNumber>
    </recommendedName>
    <alternativeName>
        <fullName evidence="18">Folylpoly-gamma-glutamate synthetase-dihydrofolate synthetase</fullName>
    </alternativeName>
    <alternativeName>
        <fullName evidence="16">Folylpolyglutamate synthetase</fullName>
    </alternativeName>
    <alternativeName>
        <fullName evidence="17">Tetrahydrofolylpolyglutamate synthase</fullName>
    </alternativeName>
</protein>
<dbReference type="InterPro" id="IPR018109">
    <property type="entry name" value="Folylpolyglutamate_synth_CS"/>
</dbReference>
<comment type="catalytic activity">
    <reaction evidence="21">
        <text>(6R)-5,10-methylenetetrahydrofolyl-(gamma-L-Glu)(n) + L-glutamate + ATP = (6R)-5,10-methylenetetrahydrofolyl-(gamma-L-Glu)(n+1) + ADP + phosphate + H(+)</text>
        <dbReference type="Rhea" id="RHEA:51912"/>
        <dbReference type="Rhea" id="RHEA-COMP:13257"/>
        <dbReference type="Rhea" id="RHEA-COMP:13258"/>
        <dbReference type="ChEBI" id="CHEBI:15378"/>
        <dbReference type="ChEBI" id="CHEBI:29985"/>
        <dbReference type="ChEBI" id="CHEBI:30616"/>
        <dbReference type="ChEBI" id="CHEBI:43474"/>
        <dbReference type="ChEBI" id="CHEBI:136572"/>
        <dbReference type="ChEBI" id="CHEBI:456216"/>
        <dbReference type="EC" id="6.3.2.17"/>
    </reaction>
</comment>
<dbReference type="GO" id="GO:0005737">
    <property type="term" value="C:cytoplasm"/>
    <property type="evidence" value="ECO:0007669"/>
    <property type="project" value="TreeGrafter"/>
</dbReference>
<evidence type="ECO:0000256" key="14">
    <source>
        <dbReference type="ARBA" id="ARBA00022842"/>
    </source>
</evidence>
<evidence type="ECO:0000256" key="19">
    <source>
        <dbReference type="ARBA" id="ARBA00047493"/>
    </source>
</evidence>
<evidence type="ECO:0000313" key="26">
    <source>
        <dbReference type="EMBL" id="MDT0581142.1"/>
    </source>
</evidence>
<evidence type="ECO:0000259" key="24">
    <source>
        <dbReference type="Pfam" id="PF02875"/>
    </source>
</evidence>
<dbReference type="GO" id="GO:0005524">
    <property type="term" value="F:ATP binding"/>
    <property type="evidence" value="ECO:0007669"/>
    <property type="project" value="UniProtKB-KW"/>
</dbReference>
<keyword evidence="12 23" id="KW-0547">Nucleotide-binding</keyword>
<evidence type="ECO:0000256" key="9">
    <source>
        <dbReference type="ARBA" id="ARBA00019357"/>
    </source>
</evidence>
<comment type="function">
    <text evidence="2">Functions in two distinct reactions of the de novo folate biosynthetic pathway. Catalyzes the addition of a glutamate residue to dihydropteroate (7,8-dihydropteroate or H2Pte) to form dihydrofolate (7,8-dihydrofolate monoglutamate or H2Pte-Glu). Also catalyzes successive additions of L-glutamate to tetrahydrofolate or 10-formyltetrahydrofolate or 5,10-methylenetetrahydrofolate, leading to folylpolyglutamate derivatives.</text>
</comment>
<comment type="pathway">
    <text evidence="3">Cofactor biosynthesis; tetrahydrofolate biosynthesis; 7,8-dihydrofolate from 2-amino-4-hydroxy-6-hydroxymethyl-7,8-dihydropteridine diphosphate and 4-aminobenzoate: step 2/2.</text>
</comment>
<dbReference type="InterPro" id="IPR001645">
    <property type="entry name" value="Folylpolyglutamate_synth"/>
</dbReference>
<dbReference type="GO" id="GO:0008841">
    <property type="term" value="F:dihydrofolate synthase activity"/>
    <property type="evidence" value="ECO:0007669"/>
    <property type="project" value="UniProtKB-EC"/>
</dbReference>
<dbReference type="NCBIfam" id="NF008101">
    <property type="entry name" value="PRK10846.1"/>
    <property type="match status" value="1"/>
</dbReference>
<evidence type="ECO:0000256" key="6">
    <source>
        <dbReference type="ARBA" id="ARBA00011245"/>
    </source>
</evidence>
<feature type="domain" description="Mur ligase C-terminal" evidence="24">
    <location>
        <begin position="305"/>
        <end position="424"/>
    </location>
</feature>
<evidence type="ECO:0000256" key="12">
    <source>
        <dbReference type="ARBA" id="ARBA00022741"/>
    </source>
</evidence>
<dbReference type="EC" id="6.3.2.12" evidence="7"/>
<dbReference type="Pfam" id="PF08245">
    <property type="entry name" value="Mur_ligase_M"/>
    <property type="match status" value="1"/>
</dbReference>
<dbReference type="PANTHER" id="PTHR11136:SF0">
    <property type="entry name" value="DIHYDROFOLATE SYNTHETASE-RELATED"/>
    <property type="match status" value="1"/>
</dbReference>